<accession>A0AAN7Z0C2</accession>
<keyword evidence="3" id="KW-1185">Reference proteome</keyword>
<feature type="region of interest" description="Disordered" evidence="1">
    <location>
        <begin position="1"/>
        <end position="31"/>
    </location>
</feature>
<dbReference type="EMBL" id="JAWHQM010000024">
    <property type="protein sequence ID" value="KAK5632345.1"/>
    <property type="molecule type" value="Genomic_DNA"/>
</dbReference>
<name>A0AAN7Z0C2_9PEZI</name>
<feature type="compositionally biased region" description="Low complexity" evidence="1">
    <location>
        <begin position="10"/>
        <end position="31"/>
    </location>
</feature>
<protein>
    <submittedName>
        <fullName evidence="2">Uncharacterized protein</fullName>
    </submittedName>
</protein>
<evidence type="ECO:0000313" key="3">
    <source>
        <dbReference type="Proteomes" id="UP001305414"/>
    </source>
</evidence>
<proteinExistence type="predicted"/>
<evidence type="ECO:0000256" key="1">
    <source>
        <dbReference type="SAM" id="MobiDB-lite"/>
    </source>
</evidence>
<sequence length="98" mass="9873">MDSLKESHQEPLLPLSDSSGSSVSPEVSSGSWGSFDFSGCAGLVGRFGTSSVSTDVVELCTDDGVDLLVEDVVVVAAASSLVEAGLKSSGCSRTVSSL</sequence>
<gene>
    <name evidence="2" type="ORF">RRF57_008059</name>
</gene>
<dbReference type="Proteomes" id="UP001305414">
    <property type="component" value="Unassembled WGS sequence"/>
</dbReference>
<reference evidence="2 3" key="1">
    <citation type="submission" date="2023-10" db="EMBL/GenBank/DDBJ databases">
        <title>Draft genome sequence of Xylaria bambusicola isolate GMP-LS, the root and basal stem rot pathogen of sugarcane in Indonesia.</title>
        <authorList>
            <person name="Selvaraj P."/>
            <person name="Muralishankar V."/>
            <person name="Muruganantham S."/>
            <person name="Sp S."/>
            <person name="Haryani S."/>
            <person name="Lau K.J.X."/>
            <person name="Naqvi N.I."/>
        </authorList>
    </citation>
    <scope>NUCLEOTIDE SEQUENCE [LARGE SCALE GENOMIC DNA]</scope>
    <source>
        <strain evidence="2">GMP-LS</strain>
    </source>
</reference>
<dbReference type="AlphaFoldDB" id="A0AAN7Z0C2"/>
<comment type="caution">
    <text evidence="2">The sequence shown here is derived from an EMBL/GenBank/DDBJ whole genome shotgun (WGS) entry which is preliminary data.</text>
</comment>
<organism evidence="2 3">
    <name type="scientific">Xylaria bambusicola</name>
    <dbReference type="NCBI Taxonomy" id="326684"/>
    <lineage>
        <taxon>Eukaryota</taxon>
        <taxon>Fungi</taxon>
        <taxon>Dikarya</taxon>
        <taxon>Ascomycota</taxon>
        <taxon>Pezizomycotina</taxon>
        <taxon>Sordariomycetes</taxon>
        <taxon>Xylariomycetidae</taxon>
        <taxon>Xylariales</taxon>
        <taxon>Xylariaceae</taxon>
        <taxon>Xylaria</taxon>
    </lineage>
</organism>
<evidence type="ECO:0000313" key="2">
    <source>
        <dbReference type="EMBL" id="KAK5632345.1"/>
    </source>
</evidence>